<organism evidence="4 5">
    <name type="scientific">Salinithrix halophila</name>
    <dbReference type="NCBI Taxonomy" id="1485204"/>
    <lineage>
        <taxon>Bacteria</taxon>
        <taxon>Bacillati</taxon>
        <taxon>Bacillota</taxon>
        <taxon>Bacilli</taxon>
        <taxon>Bacillales</taxon>
        <taxon>Thermoactinomycetaceae</taxon>
        <taxon>Salinithrix</taxon>
    </lineage>
</organism>
<dbReference type="PANTHER" id="PTHR42709:SF11">
    <property type="entry name" value="DEDA FAMILY PROTEIN"/>
    <property type="match status" value="1"/>
</dbReference>
<comment type="caution">
    <text evidence="4">The sequence shown here is derived from an EMBL/GenBank/DDBJ whole genome shotgun (WGS) entry which is preliminary data.</text>
</comment>
<dbReference type="EMBL" id="JBHSAP010000009">
    <property type="protein sequence ID" value="MFC4076682.1"/>
    <property type="molecule type" value="Genomic_DNA"/>
</dbReference>
<evidence type="ECO:0000256" key="2">
    <source>
        <dbReference type="SAM" id="Phobius"/>
    </source>
</evidence>
<dbReference type="Pfam" id="PF09335">
    <property type="entry name" value="VTT_dom"/>
    <property type="match status" value="1"/>
</dbReference>
<feature type="transmembrane region" description="Helical" evidence="2">
    <location>
        <begin position="132"/>
        <end position="153"/>
    </location>
</feature>
<protein>
    <submittedName>
        <fullName evidence="4">YqaA family protein</fullName>
    </submittedName>
</protein>
<dbReference type="PANTHER" id="PTHR42709">
    <property type="entry name" value="ALKALINE PHOSPHATASE LIKE PROTEIN"/>
    <property type="match status" value="1"/>
</dbReference>
<accession>A0ABV8JCM7</accession>
<feature type="transmembrane region" description="Helical" evidence="2">
    <location>
        <begin position="52"/>
        <end position="73"/>
    </location>
</feature>
<feature type="domain" description="VTT" evidence="3">
    <location>
        <begin position="34"/>
        <end position="150"/>
    </location>
</feature>
<gene>
    <name evidence="4" type="ORF">ACFOUO_07655</name>
</gene>
<proteinExistence type="inferred from homology"/>
<reference evidence="5" key="1">
    <citation type="journal article" date="2019" name="Int. J. Syst. Evol. Microbiol.">
        <title>The Global Catalogue of Microorganisms (GCM) 10K type strain sequencing project: providing services to taxonomists for standard genome sequencing and annotation.</title>
        <authorList>
            <consortium name="The Broad Institute Genomics Platform"/>
            <consortium name="The Broad Institute Genome Sequencing Center for Infectious Disease"/>
            <person name="Wu L."/>
            <person name="Ma J."/>
        </authorList>
    </citation>
    <scope>NUCLEOTIDE SEQUENCE [LARGE SCALE GENOMIC DNA]</scope>
    <source>
        <strain evidence="5">IBRC-M 10813</strain>
    </source>
</reference>
<keyword evidence="2" id="KW-0472">Membrane</keyword>
<evidence type="ECO:0000259" key="3">
    <source>
        <dbReference type="Pfam" id="PF09335"/>
    </source>
</evidence>
<dbReference type="InterPro" id="IPR051311">
    <property type="entry name" value="DedA_domain"/>
</dbReference>
<dbReference type="RefSeq" id="WP_380703843.1">
    <property type="nucleotide sequence ID" value="NZ_JBHSAP010000009.1"/>
</dbReference>
<feature type="transmembrane region" description="Helical" evidence="2">
    <location>
        <begin position="12"/>
        <end position="32"/>
    </location>
</feature>
<name>A0ABV8JCM7_9BACL</name>
<comment type="similarity">
    <text evidence="1">Belongs to the DedA family.</text>
</comment>
<keyword evidence="2" id="KW-1133">Transmembrane helix</keyword>
<evidence type="ECO:0000313" key="4">
    <source>
        <dbReference type="EMBL" id="MFC4076682.1"/>
    </source>
</evidence>
<keyword evidence="2" id="KW-0812">Transmembrane</keyword>
<evidence type="ECO:0000313" key="5">
    <source>
        <dbReference type="Proteomes" id="UP001595843"/>
    </source>
</evidence>
<evidence type="ECO:0000256" key="1">
    <source>
        <dbReference type="ARBA" id="ARBA00010792"/>
    </source>
</evidence>
<dbReference type="InterPro" id="IPR032816">
    <property type="entry name" value="VTT_dom"/>
</dbReference>
<keyword evidence="5" id="KW-1185">Reference proteome</keyword>
<dbReference type="Proteomes" id="UP001595843">
    <property type="component" value="Unassembled WGS sequence"/>
</dbReference>
<feature type="transmembrane region" description="Helical" evidence="2">
    <location>
        <begin position="165"/>
        <end position="187"/>
    </location>
</feature>
<sequence length="193" mass="21959">MISYWFDAIVEWCLAYGSWGLAFVSFTEASFFPIPPDVLLIALGIAQPELTLWFALVTTIGSVSGAVFGWWIGRRFGRPVMLRFFKQETVEKVEAYFDRYGGFTLAIAGFTPIPYKVFTIASGMSQVKKRELILWSILGRGCRFFLVAFIILWLGQKAKSFIEEYFGLITVVTVAVVLLGYLLYMVFKRRSHA</sequence>